<protein>
    <recommendedName>
        <fullName evidence="2">Inosine/uridine-preferring nucleoside hydrolase domain-containing protein</fullName>
    </recommendedName>
</protein>
<sequence>MINYIVITDIGRDTDDTLALIILLYLHKKNNINLSCIAVSGAKLELRANSVYYWLYKFNITDISVVLALNEEFSFKPIDIDEKTNEIIKDVDSNICILPYNDDKTGNNINIFIRNIKTYNNLYEYFAENPQNIDIIAIAPIRPLYTALNKNSKLINKIDNIYFQGNAYYYKKSLIPDIRADGRGSYNFGNGFPNKEEIMKETKYVIDLFNKSRKNKDNKLYFLGKNTAYLVELTEKDLYKIDKQIAELTIKKTLLFAKSLPDVFNLVFKNNIDNKKKGIIINKNSKIISNLINDIESPLNRYIDNIKNRLKNVKDTSKLEYLNNELLNKNTHIKNIINNTEGSIDSSYKLFIEFIIDTKDIQNNYTKDFLLTINKITNPYDLVLSYLVIFKNFFDFTKSSFLTQADKPYNNTRHIQFNEKNEAIFNKIKVKKHMITILRKSLKLIV</sequence>
<dbReference type="InterPro" id="IPR036452">
    <property type="entry name" value="Ribo_hydro-like"/>
</dbReference>
<dbReference type="SUPFAM" id="SSF53590">
    <property type="entry name" value="Nucleoside hydrolase"/>
    <property type="match status" value="1"/>
</dbReference>
<organism evidence="1">
    <name type="scientific">viral metagenome</name>
    <dbReference type="NCBI Taxonomy" id="1070528"/>
    <lineage>
        <taxon>unclassified sequences</taxon>
        <taxon>metagenomes</taxon>
        <taxon>organismal metagenomes</taxon>
    </lineage>
</organism>
<dbReference type="Gene3D" id="3.90.245.10">
    <property type="entry name" value="Ribonucleoside hydrolase-like"/>
    <property type="match status" value="1"/>
</dbReference>
<dbReference type="GO" id="GO:0016799">
    <property type="term" value="F:hydrolase activity, hydrolyzing N-glycosyl compounds"/>
    <property type="evidence" value="ECO:0007669"/>
    <property type="project" value="InterPro"/>
</dbReference>
<accession>A0A6C0LBD4</accession>
<proteinExistence type="predicted"/>
<reference evidence="1" key="1">
    <citation type="journal article" date="2020" name="Nature">
        <title>Giant virus diversity and host interactions through global metagenomics.</title>
        <authorList>
            <person name="Schulz F."/>
            <person name="Roux S."/>
            <person name="Paez-Espino D."/>
            <person name="Jungbluth S."/>
            <person name="Walsh D.A."/>
            <person name="Denef V.J."/>
            <person name="McMahon K.D."/>
            <person name="Konstantinidis K.T."/>
            <person name="Eloe-Fadrosh E.A."/>
            <person name="Kyrpides N.C."/>
            <person name="Woyke T."/>
        </authorList>
    </citation>
    <scope>NUCLEOTIDE SEQUENCE</scope>
    <source>
        <strain evidence="1">GVMAG-M-3300027769-26</strain>
    </source>
</reference>
<name>A0A6C0LBD4_9ZZZZ</name>
<evidence type="ECO:0008006" key="2">
    <source>
        <dbReference type="Google" id="ProtNLM"/>
    </source>
</evidence>
<evidence type="ECO:0000313" key="1">
    <source>
        <dbReference type="EMBL" id="QHU27883.1"/>
    </source>
</evidence>
<dbReference type="AlphaFoldDB" id="A0A6C0LBD4"/>
<dbReference type="EMBL" id="MN740464">
    <property type="protein sequence ID" value="QHU27883.1"/>
    <property type="molecule type" value="Genomic_DNA"/>
</dbReference>